<keyword evidence="3" id="KW-0238">DNA-binding</keyword>
<proteinExistence type="inferred from homology"/>
<dbReference type="PRINTS" id="PR00039">
    <property type="entry name" value="HTHLYSR"/>
</dbReference>
<dbReference type="SUPFAM" id="SSF53850">
    <property type="entry name" value="Periplasmic binding protein-like II"/>
    <property type="match status" value="1"/>
</dbReference>
<comment type="similarity">
    <text evidence="1">Belongs to the LysR transcriptional regulatory family.</text>
</comment>
<evidence type="ECO:0000256" key="2">
    <source>
        <dbReference type="ARBA" id="ARBA00023015"/>
    </source>
</evidence>
<organism evidence="6 7">
    <name type="scientific">Delftia acidovorans</name>
    <name type="common">Pseudomonas acidovorans</name>
    <name type="synonym">Comamonas acidovorans</name>
    <dbReference type="NCBI Taxonomy" id="80866"/>
    <lineage>
        <taxon>Bacteria</taxon>
        <taxon>Pseudomonadati</taxon>
        <taxon>Pseudomonadota</taxon>
        <taxon>Betaproteobacteria</taxon>
        <taxon>Burkholderiales</taxon>
        <taxon>Comamonadaceae</taxon>
        <taxon>Delftia</taxon>
    </lineage>
</organism>
<dbReference type="PANTHER" id="PTHR30419:SF8">
    <property type="entry name" value="NITROGEN ASSIMILATION TRANSCRIPTIONAL ACTIVATOR-RELATED"/>
    <property type="match status" value="1"/>
</dbReference>
<dbReference type="GO" id="GO:0005829">
    <property type="term" value="C:cytosol"/>
    <property type="evidence" value="ECO:0007669"/>
    <property type="project" value="TreeGrafter"/>
</dbReference>
<sequence>MNFDLADLRAFVSVADLGSFRAAAEALHLSQPALSRRVDKLEQALAFRLFERTTRKVELNAMGRSFLPRARHVLAELESALLGMGELSERIHGLVSIACIPSAVEHFLAGTVRAFHQQFPRIRVRLLDQSAPDILLAVARGEADFGISYLGTQEPDLDFEPLLSEPFVLACRSDHPLARRRRLQWAELDGHDCVMLAPGSGNRMLIDQALGTTAARVRWSCEVRHVPALLSLVQAGVGVGVVPRLAMRPGLVGIPLVEPAVARSVGVVRPRGRPLAPAAQAFRDLLGAGAAGNA</sequence>
<reference evidence="6" key="1">
    <citation type="submission" date="2023-11" db="EMBL/GenBank/DDBJ databases">
        <title>Identification and selenium tolerance of Delftia acidovorans R3-25.</title>
        <authorList>
            <person name="Zhang S."/>
            <person name="Liu Y."/>
            <person name="Guo Y."/>
        </authorList>
    </citation>
    <scope>NUCLEOTIDE SEQUENCE</scope>
    <source>
        <strain evidence="6">R3-25</strain>
    </source>
</reference>
<dbReference type="PANTHER" id="PTHR30419">
    <property type="entry name" value="HTH-TYPE TRANSCRIPTIONAL REGULATOR YBHD"/>
    <property type="match status" value="1"/>
</dbReference>
<comment type="caution">
    <text evidence="6">The sequence shown here is derived from an EMBL/GenBank/DDBJ whole genome shotgun (WGS) entry which is preliminary data.</text>
</comment>
<gene>
    <name evidence="6" type="ORF">SGN30_26345</name>
</gene>
<dbReference type="SUPFAM" id="SSF46785">
    <property type="entry name" value="Winged helix' DNA-binding domain"/>
    <property type="match status" value="1"/>
</dbReference>
<dbReference type="GO" id="GO:0003700">
    <property type="term" value="F:DNA-binding transcription factor activity"/>
    <property type="evidence" value="ECO:0007669"/>
    <property type="project" value="InterPro"/>
</dbReference>
<evidence type="ECO:0000259" key="5">
    <source>
        <dbReference type="PROSITE" id="PS50931"/>
    </source>
</evidence>
<feature type="domain" description="HTH lysR-type" evidence="5">
    <location>
        <begin position="3"/>
        <end position="60"/>
    </location>
</feature>
<dbReference type="InterPro" id="IPR050950">
    <property type="entry name" value="HTH-type_LysR_regulators"/>
</dbReference>
<dbReference type="CDD" id="cd08440">
    <property type="entry name" value="PBP2_LTTR_like_4"/>
    <property type="match status" value="1"/>
</dbReference>
<evidence type="ECO:0000313" key="6">
    <source>
        <dbReference type="EMBL" id="MDX4956949.1"/>
    </source>
</evidence>
<dbReference type="RefSeq" id="WP_207442426.1">
    <property type="nucleotide sequence ID" value="NZ_CBDHEQ010000002.1"/>
</dbReference>
<dbReference type="InterPro" id="IPR036388">
    <property type="entry name" value="WH-like_DNA-bd_sf"/>
</dbReference>
<dbReference type="InterPro" id="IPR000847">
    <property type="entry name" value="LysR_HTH_N"/>
</dbReference>
<dbReference type="Gene3D" id="1.10.10.10">
    <property type="entry name" value="Winged helix-like DNA-binding domain superfamily/Winged helix DNA-binding domain"/>
    <property type="match status" value="1"/>
</dbReference>
<name>A0AAJ2R777_DELAC</name>
<dbReference type="PROSITE" id="PS50931">
    <property type="entry name" value="HTH_LYSR"/>
    <property type="match status" value="1"/>
</dbReference>
<dbReference type="Pfam" id="PF00126">
    <property type="entry name" value="HTH_1"/>
    <property type="match status" value="1"/>
</dbReference>
<keyword evidence="2" id="KW-0805">Transcription regulation</keyword>
<accession>A0AAJ2R777</accession>
<evidence type="ECO:0000313" key="7">
    <source>
        <dbReference type="Proteomes" id="UP001287445"/>
    </source>
</evidence>
<dbReference type="EMBL" id="JAWWMZ010000014">
    <property type="protein sequence ID" value="MDX4956949.1"/>
    <property type="molecule type" value="Genomic_DNA"/>
</dbReference>
<dbReference type="AlphaFoldDB" id="A0AAJ2R777"/>
<dbReference type="FunFam" id="1.10.10.10:FF:000001">
    <property type="entry name" value="LysR family transcriptional regulator"/>
    <property type="match status" value="1"/>
</dbReference>
<dbReference type="GO" id="GO:0003677">
    <property type="term" value="F:DNA binding"/>
    <property type="evidence" value="ECO:0007669"/>
    <property type="project" value="UniProtKB-KW"/>
</dbReference>
<evidence type="ECO:0000256" key="3">
    <source>
        <dbReference type="ARBA" id="ARBA00023125"/>
    </source>
</evidence>
<evidence type="ECO:0000256" key="4">
    <source>
        <dbReference type="ARBA" id="ARBA00023163"/>
    </source>
</evidence>
<dbReference type="InterPro" id="IPR005119">
    <property type="entry name" value="LysR_subst-bd"/>
</dbReference>
<protein>
    <submittedName>
        <fullName evidence="6">LysR family transcriptional regulator</fullName>
    </submittedName>
</protein>
<dbReference type="Pfam" id="PF03466">
    <property type="entry name" value="LysR_substrate"/>
    <property type="match status" value="1"/>
</dbReference>
<evidence type="ECO:0000256" key="1">
    <source>
        <dbReference type="ARBA" id="ARBA00009437"/>
    </source>
</evidence>
<dbReference type="Proteomes" id="UP001287445">
    <property type="component" value="Unassembled WGS sequence"/>
</dbReference>
<dbReference type="InterPro" id="IPR036390">
    <property type="entry name" value="WH_DNA-bd_sf"/>
</dbReference>
<keyword evidence="4" id="KW-0804">Transcription</keyword>
<dbReference type="Gene3D" id="3.40.190.290">
    <property type="match status" value="1"/>
</dbReference>